<dbReference type="AlphaFoldDB" id="A0A8H8DM35"/>
<feature type="region of interest" description="Disordered" evidence="1">
    <location>
        <begin position="49"/>
        <end position="70"/>
    </location>
</feature>
<reference evidence="2 3" key="1">
    <citation type="journal article" name="Sci. Rep.">
        <title>Genome-scale phylogenetic analyses confirm Olpidium as the closest living zoosporic fungus to the non-flagellated, terrestrial fungi.</title>
        <authorList>
            <person name="Chang Y."/>
            <person name="Rochon D."/>
            <person name="Sekimoto S."/>
            <person name="Wang Y."/>
            <person name="Chovatia M."/>
            <person name="Sandor L."/>
            <person name="Salamov A."/>
            <person name="Grigoriev I.V."/>
            <person name="Stajich J.E."/>
            <person name="Spatafora J.W."/>
        </authorList>
    </citation>
    <scope>NUCLEOTIDE SEQUENCE [LARGE SCALE GENOMIC DNA]</scope>
    <source>
        <strain evidence="2">S191</strain>
    </source>
</reference>
<feature type="non-terminal residue" evidence="2">
    <location>
        <position position="1"/>
    </location>
</feature>
<dbReference type="Proteomes" id="UP000673691">
    <property type="component" value="Unassembled WGS sequence"/>
</dbReference>
<feature type="non-terminal residue" evidence="2">
    <location>
        <position position="138"/>
    </location>
</feature>
<sequence>QQSLQQQQQQQQQQNLAAQGSLFRPPSVSQLSSVPVLPMAQYAQLPQSTMAGSAGVPPMAPRGQSQLAIAPPQLQALAHSQHQLNQQHQQQRQYVIAAAAAQRQLLQQHQARLETAEIDQFFHDLQQHPPQVLHDTPP</sequence>
<name>A0A8H8DM35_9FUNG</name>
<evidence type="ECO:0000256" key="1">
    <source>
        <dbReference type="SAM" id="MobiDB-lite"/>
    </source>
</evidence>
<feature type="region of interest" description="Disordered" evidence="1">
    <location>
        <begin position="1"/>
        <end position="24"/>
    </location>
</feature>
<dbReference type="EMBL" id="JAEFCI010001527">
    <property type="protein sequence ID" value="KAG5462847.1"/>
    <property type="molecule type" value="Genomic_DNA"/>
</dbReference>
<evidence type="ECO:0000313" key="3">
    <source>
        <dbReference type="Proteomes" id="UP000673691"/>
    </source>
</evidence>
<organism evidence="2 3">
    <name type="scientific">Olpidium bornovanus</name>
    <dbReference type="NCBI Taxonomy" id="278681"/>
    <lineage>
        <taxon>Eukaryota</taxon>
        <taxon>Fungi</taxon>
        <taxon>Fungi incertae sedis</taxon>
        <taxon>Olpidiomycota</taxon>
        <taxon>Olpidiomycotina</taxon>
        <taxon>Olpidiomycetes</taxon>
        <taxon>Olpidiales</taxon>
        <taxon>Olpidiaceae</taxon>
        <taxon>Olpidium</taxon>
    </lineage>
</organism>
<feature type="compositionally biased region" description="Low complexity" evidence="1">
    <location>
        <begin position="1"/>
        <end position="14"/>
    </location>
</feature>
<comment type="caution">
    <text evidence="2">The sequence shown here is derived from an EMBL/GenBank/DDBJ whole genome shotgun (WGS) entry which is preliminary data.</text>
</comment>
<proteinExistence type="predicted"/>
<protein>
    <submittedName>
        <fullName evidence="2">Uncharacterized protein</fullName>
    </submittedName>
</protein>
<keyword evidence="3" id="KW-1185">Reference proteome</keyword>
<accession>A0A8H8DM35</accession>
<gene>
    <name evidence="2" type="ORF">BJ554DRAFT_3276</name>
</gene>
<evidence type="ECO:0000313" key="2">
    <source>
        <dbReference type="EMBL" id="KAG5462847.1"/>
    </source>
</evidence>